<feature type="compositionally biased region" description="Low complexity" evidence="1">
    <location>
        <begin position="22"/>
        <end position="34"/>
    </location>
</feature>
<gene>
    <name evidence="2" type="ORF">NPIL_275701</name>
</gene>
<sequence>MRTPLQVRNGANKKKLQEGKSSKSSWRDLSSWRSTNSKSVALDFKGQERRSSNLHRNLRDEKSSEDKANTRELLEPSRKQRDNWDKESGSTA</sequence>
<feature type="region of interest" description="Disordered" evidence="1">
    <location>
        <begin position="1"/>
        <end position="92"/>
    </location>
</feature>
<evidence type="ECO:0000256" key="1">
    <source>
        <dbReference type="SAM" id="MobiDB-lite"/>
    </source>
</evidence>
<proteinExistence type="predicted"/>
<comment type="caution">
    <text evidence="2">The sequence shown here is derived from an EMBL/GenBank/DDBJ whole genome shotgun (WGS) entry which is preliminary data.</text>
</comment>
<reference evidence="2" key="1">
    <citation type="submission" date="2020-08" db="EMBL/GenBank/DDBJ databases">
        <title>Multicomponent nature underlies the extraordinary mechanical properties of spider dragline silk.</title>
        <authorList>
            <person name="Kono N."/>
            <person name="Nakamura H."/>
            <person name="Mori M."/>
            <person name="Yoshida Y."/>
            <person name="Ohtoshi R."/>
            <person name="Malay A.D."/>
            <person name="Moran D.A.P."/>
            <person name="Tomita M."/>
            <person name="Numata K."/>
            <person name="Arakawa K."/>
        </authorList>
    </citation>
    <scope>NUCLEOTIDE SEQUENCE</scope>
</reference>
<keyword evidence="3" id="KW-1185">Reference proteome</keyword>
<organism evidence="2 3">
    <name type="scientific">Nephila pilipes</name>
    <name type="common">Giant wood spider</name>
    <name type="synonym">Nephila maculata</name>
    <dbReference type="NCBI Taxonomy" id="299642"/>
    <lineage>
        <taxon>Eukaryota</taxon>
        <taxon>Metazoa</taxon>
        <taxon>Ecdysozoa</taxon>
        <taxon>Arthropoda</taxon>
        <taxon>Chelicerata</taxon>
        <taxon>Arachnida</taxon>
        <taxon>Araneae</taxon>
        <taxon>Araneomorphae</taxon>
        <taxon>Entelegynae</taxon>
        <taxon>Araneoidea</taxon>
        <taxon>Nephilidae</taxon>
        <taxon>Nephila</taxon>
    </lineage>
</organism>
<protein>
    <submittedName>
        <fullName evidence="2">Uncharacterized protein</fullName>
    </submittedName>
</protein>
<dbReference type="Proteomes" id="UP000887013">
    <property type="component" value="Unassembled WGS sequence"/>
</dbReference>
<dbReference type="EMBL" id="BMAW01030297">
    <property type="protein sequence ID" value="GFU15815.1"/>
    <property type="molecule type" value="Genomic_DNA"/>
</dbReference>
<dbReference type="AlphaFoldDB" id="A0A8X6UJ81"/>
<feature type="compositionally biased region" description="Basic and acidic residues" evidence="1">
    <location>
        <begin position="45"/>
        <end position="92"/>
    </location>
</feature>
<name>A0A8X6UJ81_NEPPI</name>
<accession>A0A8X6UJ81</accession>
<evidence type="ECO:0000313" key="3">
    <source>
        <dbReference type="Proteomes" id="UP000887013"/>
    </source>
</evidence>
<evidence type="ECO:0000313" key="2">
    <source>
        <dbReference type="EMBL" id="GFU15815.1"/>
    </source>
</evidence>